<accession>D8PYK4</accession>
<evidence type="ECO:0000256" key="1">
    <source>
        <dbReference type="SAM" id="MobiDB-lite"/>
    </source>
</evidence>
<evidence type="ECO:0000313" key="2">
    <source>
        <dbReference type="EMBL" id="EFI98706.1"/>
    </source>
</evidence>
<dbReference type="AlphaFoldDB" id="D8PYK4"/>
<dbReference type="SUPFAM" id="SSF52047">
    <property type="entry name" value="RNI-like"/>
    <property type="match status" value="1"/>
</dbReference>
<proteinExistence type="predicted"/>
<feature type="region of interest" description="Disordered" evidence="1">
    <location>
        <begin position="119"/>
        <end position="190"/>
    </location>
</feature>
<organism evidence="3">
    <name type="scientific">Schizophyllum commune (strain H4-8 / FGSC 9210)</name>
    <name type="common">Split gill fungus</name>
    <dbReference type="NCBI Taxonomy" id="578458"/>
    <lineage>
        <taxon>Eukaryota</taxon>
        <taxon>Fungi</taxon>
        <taxon>Dikarya</taxon>
        <taxon>Basidiomycota</taxon>
        <taxon>Agaricomycotina</taxon>
        <taxon>Agaricomycetes</taxon>
        <taxon>Agaricomycetidae</taxon>
        <taxon>Agaricales</taxon>
        <taxon>Schizophyllaceae</taxon>
        <taxon>Schizophyllum</taxon>
    </lineage>
</organism>
<dbReference type="HOGENOM" id="CLU_502627_0_0_1"/>
<protein>
    <submittedName>
        <fullName evidence="2">Uncharacterized protein</fullName>
    </submittedName>
</protein>
<dbReference type="Proteomes" id="UP000007431">
    <property type="component" value="Unassembled WGS sequence"/>
</dbReference>
<feature type="compositionally biased region" description="Acidic residues" evidence="1">
    <location>
        <begin position="124"/>
        <end position="160"/>
    </location>
</feature>
<gene>
    <name evidence="2" type="ORF">SCHCODRAFT_233094</name>
</gene>
<evidence type="ECO:0000313" key="3">
    <source>
        <dbReference type="Proteomes" id="UP000007431"/>
    </source>
</evidence>
<sequence>MAHRCLEIPEVLLIIARELREESLASVLNLALTHSSMCGPCLEVLWEKQTMLVPILKLFPECEIRDCPGTSEAQDLVRAKILTGPPSRDSWLEAQKYARRVRVLELVKEDGGIYSRFRNRYFTDEEEEDEDENDDSDSEGDGAQDEVEDGDDDGLPENEGDVLGNVAGPDPSGEAEGVDDGLFDERGSAGAGAEADDVVQNLFAPSLREVILSLRLMQEEENFALYEHLPTACPDLKRLSIYTDGPCDIEQSNALRDMILRFNSLTTLGLPDTRLPALVHLGQYDALESLELTLRNNFSLDEDVEPFVFSAPVKHFRINAHDHAPLEVESLHILCEEEAPTCRCDVRENTLELLASGLAPSVIRQLLYYQCSYIDPTWGALPASCLLQFTVYPHLTHLGLDCWIDATDADLEAVARALPLLEHFVLDVTAEGRNGLMQDVRTTLAGLLPFSHHCRDLRVLCLRLDATSVPAIPDASEASAPVAHHVRMHFADSAVADPAAVAGFLARAFPAGCSIARYPPRDGMYDPYHTPLLPVLGDTFDNDAQWNIKKRGSWPIGRWRKVYDELRRLQGSP</sequence>
<dbReference type="InterPro" id="IPR032675">
    <property type="entry name" value="LRR_dom_sf"/>
</dbReference>
<dbReference type="VEuPathDB" id="FungiDB:SCHCODRAFT_02531479"/>
<dbReference type="EMBL" id="GL377304">
    <property type="protein sequence ID" value="EFI98706.1"/>
    <property type="molecule type" value="Genomic_DNA"/>
</dbReference>
<reference evidence="2 3" key="1">
    <citation type="journal article" date="2010" name="Nat. Biotechnol.">
        <title>Genome sequence of the model mushroom Schizophyllum commune.</title>
        <authorList>
            <person name="Ohm R.A."/>
            <person name="de Jong J.F."/>
            <person name="Lugones L.G."/>
            <person name="Aerts A."/>
            <person name="Kothe E."/>
            <person name="Stajich J.E."/>
            <person name="de Vries R.P."/>
            <person name="Record E."/>
            <person name="Levasseur A."/>
            <person name="Baker S.E."/>
            <person name="Bartholomew K.A."/>
            <person name="Coutinho P.M."/>
            <person name="Erdmann S."/>
            <person name="Fowler T.J."/>
            <person name="Gathman A.C."/>
            <person name="Lombard V."/>
            <person name="Henrissat B."/>
            <person name="Knabe N."/>
            <person name="Kuees U."/>
            <person name="Lilly W.W."/>
            <person name="Lindquist E."/>
            <person name="Lucas S."/>
            <person name="Magnuson J.K."/>
            <person name="Piumi F."/>
            <person name="Raudaskoski M."/>
            <person name="Salamov A."/>
            <person name="Schmutz J."/>
            <person name="Schwarze F.W.M.R."/>
            <person name="vanKuyk P.A."/>
            <person name="Horton J.S."/>
            <person name="Grigoriev I.V."/>
            <person name="Woesten H.A.B."/>
        </authorList>
    </citation>
    <scope>NUCLEOTIDE SEQUENCE [LARGE SCALE GENOMIC DNA]</scope>
    <source>
        <strain evidence="3">H4-8 / FGSC 9210</strain>
    </source>
</reference>
<dbReference type="InParanoid" id="D8PYK4"/>
<keyword evidence="3" id="KW-1185">Reference proteome</keyword>
<name>D8PYK4_SCHCM</name>
<dbReference type="Gene3D" id="3.80.10.10">
    <property type="entry name" value="Ribonuclease Inhibitor"/>
    <property type="match status" value="1"/>
</dbReference>